<dbReference type="Pfam" id="PF00593">
    <property type="entry name" value="TonB_dep_Rec_b-barrel"/>
    <property type="match status" value="1"/>
</dbReference>
<dbReference type="Gene3D" id="2.170.130.10">
    <property type="entry name" value="TonB-dependent receptor, plug domain"/>
    <property type="match status" value="1"/>
</dbReference>
<name>A0A133XIU1_9RHOO</name>
<evidence type="ECO:0000256" key="1">
    <source>
        <dbReference type="ARBA" id="ARBA00004571"/>
    </source>
</evidence>
<dbReference type="RefSeq" id="WP_066882661.1">
    <property type="nucleotide sequence ID" value="NZ_LODL01000019.1"/>
</dbReference>
<evidence type="ECO:0000256" key="12">
    <source>
        <dbReference type="SAM" id="MobiDB-lite"/>
    </source>
</evidence>
<dbReference type="AlphaFoldDB" id="A0A133XIU1"/>
<dbReference type="Gene3D" id="2.40.170.20">
    <property type="entry name" value="TonB-dependent receptor, beta-barrel domain"/>
    <property type="match status" value="1"/>
</dbReference>
<evidence type="ECO:0000256" key="10">
    <source>
        <dbReference type="PROSITE-ProRule" id="PRU01360"/>
    </source>
</evidence>
<dbReference type="Pfam" id="PF07715">
    <property type="entry name" value="Plug"/>
    <property type="match status" value="1"/>
</dbReference>
<evidence type="ECO:0000256" key="2">
    <source>
        <dbReference type="ARBA" id="ARBA00009810"/>
    </source>
</evidence>
<feature type="domain" description="TonB-dependent receptor-like beta-barrel" evidence="14">
    <location>
        <begin position="260"/>
        <end position="717"/>
    </location>
</feature>
<feature type="domain" description="TonB-dependent receptor plug" evidence="15">
    <location>
        <begin position="49"/>
        <end position="162"/>
    </location>
</feature>
<dbReference type="PROSITE" id="PS52016">
    <property type="entry name" value="TONB_DEPENDENT_REC_3"/>
    <property type="match status" value="1"/>
</dbReference>
<keyword evidence="6 11" id="KW-0798">TonB box</keyword>
<keyword evidence="9 10" id="KW-0998">Cell outer membrane</keyword>
<gene>
    <name evidence="16" type="ORF">AT959_09090</name>
</gene>
<evidence type="ECO:0000256" key="3">
    <source>
        <dbReference type="ARBA" id="ARBA00022448"/>
    </source>
</evidence>
<reference evidence="16 17" key="1">
    <citation type="submission" date="2015-12" db="EMBL/GenBank/DDBJ databases">
        <title>Nitrous oxide reduction kinetics distinguish bacteria harboring typical versus atypical NosZ.</title>
        <authorList>
            <person name="Yoon S."/>
            <person name="Nissen S."/>
            <person name="Park D."/>
            <person name="Sanford R.A."/>
            <person name="Loeffler F.E."/>
        </authorList>
    </citation>
    <scope>NUCLEOTIDE SEQUENCE [LARGE SCALE GENOMIC DNA]</scope>
    <source>
        <strain evidence="16 17">ATCC BAA-841</strain>
    </source>
</reference>
<keyword evidence="17" id="KW-1185">Reference proteome</keyword>
<comment type="subcellular location">
    <subcellularLocation>
        <location evidence="1 10">Cell outer membrane</location>
        <topology evidence="1 10">Multi-pass membrane protein</topology>
    </subcellularLocation>
</comment>
<evidence type="ECO:0000256" key="6">
    <source>
        <dbReference type="ARBA" id="ARBA00023077"/>
    </source>
</evidence>
<protein>
    <submittedName>
        <fullName evidence="16">TonB-dependent receptor</fullName>
    </submittedName>
</protein>
<evidence type="ECO:0000256" key="4">
    <source>
        <dbReference type="ARBA" id="ARBA00022452"/>
    </source>
</evidence>
<dbReference type="InterPro" id="IPR012910">
    <property type="entry name" value="Plug_dom"/>
</dbReference>
<dbReference type="EMBL" id="LODL01000019">
    <property type="protein sequence ID" value="KXB30865.1"/>
    <property type="molecule type" value="Genomic_DNA"/>
</dbReference>
<dbReference type="Proteomes" id="UP000070186">
    <property type="component" value="Unassembled WGS sequence"/>
</dbReference>
<dbReference type="InterPro" id="IPR036942">
    <property type="entry name" value="Beta-barrel_TonB_sf"/>
</dbReference>
<keyword evidence="3 10" id="KW-0813">Transport</keyword>
<dbReference type="InterPro" id="IPR037066">
    <property type="entry name" value="Plug_dom_sf"/>
</dbReference>
<dbReference type="InterPro" id="IPR000531">
    <property type="entry name" value="Beta-barrel_TonB"/>
</dbReference>
<feature type="compositionally biased region" description="Polar residues" evidence="12">
    <location>
        <begin position="325"/>
        <end position="348"/>
    </location>
</feature>
<dbReference type="SUPFAM" id="SSF56935">
    <property type="entry name" value="Porins"/>
    <property type="match status" value="1"/>
</dbReference>
<evidence type="ECO:0000313" key="16">
    <source>
        <dbReference type="EMBL" id="KXB30865.1"/>
    </source>
</evidence>
<feature type="region of interest" description="Disordered" evidence="12">
    <location>
        <begin position="312"/>
        <end position="348"/>
    </location>
</feature>
<dbReference type="PANTHER" id="PTHR30069">
    <property type="entry name" value="TONB-DEPENDENT OUTER MEMBRANE RECEPTOR"/>
    <property type="match status" value="1"/>
</dbReference>
<comment type="similarity">
    <text evidence="2 10 11">Belongs to the TonB-dependent receptor family.</text>
</comment>
<dbReference type="GO" id="GO:0015344">
    <property type="term" value="F:siderophore uptake transmembrane transporter activity"/>
    <property type="evidence" value="ECO:0007669"/>
    <property type="project" value="TreeGrafter"/>
</dbReference>
<keyword evidence="4 10" id="KW-1134">Transmembrane beta strand</keyword>
<sequence length="771" mass="83073">MKRQFPQPSLLALALAAAFGPAVAAGQVIETETVEVVGNTPLAGLGVPKLHVPANVQSISSQQLEEQESLNLPEAMLRQLPSVNVNEIQGNPYQADVNYRGFTASPLLGTAQGLSVYLDGVRINEPFGDTVNWDLLPHSAIAGIDLVPGSNPVFGLNTLGGALAIRTKSGFSNPGSKIEVSGGSFGRRNLELEHGGSAGSLGWYLAADWFKEDGWRDYSKSEAKQLFGKLSHKSATGEADLTLTRAVTKMTGNGLLPESMYATRRDQIFTHPDQTRNDLTQLALSGRLWLNDTQSLSGNIYHRRSKTRTLNGDMNDDFEDGTYDGISNQESGANNRTRTTQQGSGLSGQWNLNTARQQLTVGASLDYAKMKFQQTQELGVVDATRGISEVGAETEQNALHGSTRTASLFVTDTYSLLPNLHLTGSARYNMSRVTTFDELNRTAPNLDGDHSYKKLNPAVGLSWQVVPALNAYAGFSQGNRVPTPIELGCADPANPCTLPNSMAADPYLKQVVARTLEAGLRGKLSADIGWNAGVYRTLSTDDILFVGTSTSAGYFTNFGKTQRQGLELGLNGRQRSIDWFANYSYLHATFQSGACLLAENNSSRGTAAECTASGQDDEIYVKKGDRLPGLPTHSLKLGLSWKATDWLRLGGDVQAFSGQYARGNENNQHQAGTYTDAFGNTRTFDGAGKTAGYAILNLNAEARLGAGWQLFAKVNNVFDKRYATAAALAENPFNSAGAFQNDSGDWRRETFVAPGAPRAAWVGMRYVFGGL</sequence>
<feature type="signal peptide" evidence="13">
    <location>
        <begin position="1"/>
        <end position="24"/>
    </location>
</feature>
<dbReference type="STRING" id="281362.AT959_09090"/>
<dbReference type="GO" id="GO:0009279">
    <property type="term" value="C:cell outer membrane"/>
    <property type="evidence" value="ECO:0007669"/>
    <property type="project" value="UniProtKB-SubCell"/>
</dbReference>
<keyword evidence="13" id="KW-0732">Signal</keyword>
<evidence type="ECO:0000256" key="9">
    <source>
        <dbReference type="ARBA" id="ARBA00023237"/>
    </source>
</evidence>
<organism evidence="16 17">
    <name type="scientific">Dechloromonas denitrificans</name>
    <dbReference type="NCBI Taxonomy" id="281362"/>
    <lineage>
        <taxon>Bacteria</taxon>
        <taxon>Pseudomonadati</taxon>
        <taxon>Pseudomonadota</taxon>
        <taxon>Betaproteobacteria</taxon>
        <taxon>Rhodocyclales</taxon>
        <taxon>Azonexaceae</taxon>
        <taxon>Dechloromonas</taxon>
    </lineage>
</organism>
<keyword evidence="7 10" id="KW-0472">Membrane</keyword>
<evidence type="ECO:0000256" key="5">
    <source>
        <dbReference type="ARBA" id="ARBA00022692"/>
    </source>
</evidence>
<evidence type="ECO:0000259" key="15">
    <source>
        <dbReference type="Pfam" id="PF07715"/>
    </source>
</evidence>
<proteinExistence type="inferred from homology"/>
<dbReference type="InterPro" id="IPR039426">
    <property type="entry name" value="TonB-dep_rcpt-like"/>
</dbReference>
<evidence type="ECO:0000256" key="8">
    <source>
        <dbReference type="ARBA" id="ARBA00023170"/>
    </source>
</evidence>
<keyword evidence="5 10" id="KW-0812">Transmembrane</keyword>
<evidence type="ECO:0000256" key="7">
    <source>
        <dbReference type="ARBA" id="ARBA00023136"/>
    </source>
</evidence>
<accession>A0A133XIU1</accession>
<evidence type="ECO:0000256" key="13">
    <source>
        <dbReference type="SAM" id="SignalP"/>
    </source>
</evidence>
<evidence type="ECO:0000256" key="11">
    <source>
        <dbReference type="RuleBase" id="RU003357"/>
    </source>
</evidence>
<comment type="caution">
    <text evidence="16">The sequence shown here is derived from an EMBL/GenBank/DDBJ whole genome shotgun (WGS) entry which is preliminary data.</text>
</comment>
<keyword evidence="8 16" id="KW-0675">Receptor</keyword>
<evidence type="ECO:0000259" key="14">
    <source>
        <dbReference type="Pfam" id="PF00593"/>
    </source>
</evidence>
<evidence type="ECO:0000313" key="17">
    <source>
        <dbReference type="Proteomes" id="UP000070186"/>
    </source>
</evidence>
<dbReference type="GO" id="GO:0044718">
    <property type="term" value="P:siderophore transmembrane transport"/>
    <property type="evidence" value="ECO:0007669"/>
    <property type="project" value="TreeGrafter"/>
</dbReference>
<dbReference type="PANTHER" id="PTHR30069:SF39">
    <property type="entry name" value="BLL6183 PROTEIN"/>
    <property type="match status" value="1"/>
</dbReference>
<feature type="chain" id="PRO_5007459435" evidence="13">
    <location>
        <begin position="25"/>
        <end position="771"/>
    </location>
</feature>